<keyword evidence="2" id="KW-0815">Transposition</keyword>
<comment type="caution">
    <text evidence="7">The sequence shown here is derived from an EMBL/GenBank/DDBJ whole genome shotgun (WGS) entry which is preliminary data.</text>
</comment>
<gene>
    <name evidence="7" type="ORF">CN958_22770</name>
</gene>
<evidence type="ECO:0000259" key="6">
    <source>
        <dbReference type="Pfam" id="PF13700"/>
    </source>
</evidence>
<dbReference type="GO" id="GO:0003677">
    <property type="term" value="F:DNA binding"/>
    <property type="evidence" value="ECO:0007669"/>
    <property type="project" value="UniProtKB-KW"/>
</dbReference>
<dbReference type="InterPro" id="IPR025296">
    <property type="entry name" value="DUF4158"/>
</dbReference>
<evidence type="ECO:0000313" key="7">
    <source>
        <dbReference type="EMBL" id="PGM89976.1"/>
    </source>
</evidence>
<dbReference type="RefSeq" id="WP_098778559.1">
    <property type="nucleotide sequence ID" value="NZ_NUHO01000098.1"/>
</dbReference>
<evidence type="ECO:0000256" key="3">
    <source>
        <dbReference type="ARBA" id="ARBA00023125"/>
    </source>
</evidence>
<dbReference type="Pfam" id="PF01526">
    <property type="entry name" value="DDE_Tnp_Tn3"/>
    <property type="match status" value="1"/>
</dbReference>
<proteinExistence type="inferred from homology"/>
<dbReference type="InterPro" id="IPR002513">
    <property type="entry name" value="Tn3_Tnp_DDE_dom"/>
</dbReference>
<dbReference type="Pfam" id="PF13700">
    <property type="entry name" value="DUF4158"/>
    <property type="match status" value="1"/>
</dbReference>
<reference evidence="7 8" key="1">
    <citation type="submission" date="2017-09" db="EMBL/GenBank/DDBJ databases">
        <title>Large-scale bioinformatics analysis of Bacillus genomes uncovers conserved roles of natural products in bacterial physiology.</title>
        <authorList>
            <consortium name="Agbiome Team Llc"/>
            <person name="Bleich R.M."/>
            <person name="Grubbs K.J."/>
            <person name="Santa Maria K.C."/>
            <person name="Allen S.E."/>
            <person name="Farag S."/>
            <person name="Shank E.A."/>
            <person name="Bowers A."/>
        </authorList>
    </citation>
    <scope>NUCLEOTIDE SEQUENCE [LARGE SCALE GENOMIC DNA]</scope>
    <source>
        <strain evidence="7 8">AFS053130</strain>
    </source>
</reference>
<evidence type="ECO:0000313" key="8">
    <source>
        <dbReference type="Proteomes" id="UP000222054"/>
    </source>
</evidence>
<dbReference type="Proteomes" id="UP000222054">
    <property type="component" value="Unassembled WGS sequence"/>
</dbReference>
<comment type="similarity">
    <text evidence="1">Belongs to the transposase 7 family.</text>
</comment>
<keyword evidence="4" id="KW-0233">DNA recombination</keyword>
<sequence length="1001" mass="115046">MPVDFLTPEQEAKYGCFSETPTSEQLAKYFWLDDKDKELIWNRRGAHNQLGFAVQLGTVRFLGTFLSDPTDVPPVVVTYMASQLGLDAKNFGDYQSNRNHWEHMNEIRSIYEYKNFTDQPGHWRLVRWLYTRTWLHNDRTSILFDFATARCIEQKILLPGVSVLTKLVAKIRDRASENLWKNLAELPCTEQRKQLESLLQSDPEKKKTHLDRLSNPPFTISVTGIKHSLHRLQELRQLEAEYWDTSGIPAKRLQQLARHAVAVRSQAIARMNAERRIAVLVAFAKIYTQNAQDDVIDILNRYLTDLFAKTYRKEQRERLRTIKDLDKAARQLREACITLLEHTDSSIPPKVAVFEKVSEKDLIQAVQIVDSLTCPPDQTLAYSGLLRHYGTIRKFLPLLMEEIELQATPAGLPILQAWNFVKEHGDSNKKKWKNAPLVGLNTNWAKVVIDKKTRTVNHRAYTFWMLEQVVDALRRHDLYIVGSVKYGDLRAQLLQGEEWKAIRPSILRSLDWSLDSYESLAPLKEELDLAYHQTVENWDSNPAVQIETFAGKQRITLTPLQKLQESEALGILKKRIQDMLPNIDIPELLLEVNRWTGFMNAFRHISEARSRINELPISICALLISQACNIGLRPLVQDGVPSLARDRLTWIEQNYFRAETLAEANTRLVDFHSQLDLANIWGGGEIASADGLRFFTPVKSVHSGPNPKYFGTGRGVTFYNFTSDQFTGLHGLVIPGTIHDSLYLLQCVLEQDTSLQPKEIMTDTAGYSDIIFGLFGLLGYQFSPRLADVGESRLWRFDVISDYGVLNPLSKSRIREDFIHRHWEDMLRVASSLSLNKVNATHLIQALQQNGKPTMLGRAIGEFGRIFKTRYLLLYLNDEKYRRKILTQLNRGEARHSLARAVFYGKRGELHQSYRTGQEDQLGALGLVVNAIVVWNTRYMESILKVLRNRGHILEEDDIARISPLGHEHINIVGRYSFILPEEIKDGRLRSLLYRKSNEIE</sequence>
<evidence type="ECO:0000259" key="5">
    <source>
        <dbReference type="Pfam" id="PF01526"/>
    </source>
</evidence>
<dbReference type="AlphaFoldDB" id="A0A2B9DR67"/>
<name>A0A2B9DR67_BACCE</name>
<evidence type="ECO:0000256" key="2">
    <source>
        <dbReference type="ARBA" id="ARBA00022578"/>
    </source>
</evidence>
<dbReference type="NCBIfam" id="NF033527">
    <property type="entry name" value="transpos_Tn3"/>
    <property type="match status" value="1"/>
</dbReference>
<dbReference type="InterPro" id="IPR047653">
    <property type="entry name" value="Tn3-like_transpos"/>
</dbReference>
<organism evidence="7 8">
    <name type="scientific">Bacillus cereus</name>
    <dbReference type="NCBI Taxonomy" id="1396"/>
    <lineage>
        <taxon>Bacteria</taxon>
        <taxon>Bacillati</taxon>
        <taxon>Bacillota</taxon>
        <taxon>Bacilli</taxon>
        <taxon>Bacillales</taxon>
        <taxon>Bacillaceae</taxon>
        <taxon>Bacillus</taxon>
        <taxon>Bacillus cereus group</taxon>
    </lineage>
</organism>
<accession>A0A2B9DR67</accession>
<evidence type="ECO:0000256" key="1">
    <source>
        <dbReference type="ARBA" id="ARBA00009402"/>
    </source>
</evidence>
<dbReference type="GO" id="GO:0004803">
    <property type="term" value="F:transposase activity"/>
    <property type="evidence" value="ECO:0007669"/>
    <property type="project" value="InterPro"/>
</dbReference>
<evidence type="ECO:0000256" key="4">
    <source>
        <dbReference type="ARBA" id="ARBA00023172"/>
    </source>
</evidence>
<protein>
    <submittedName>
        <fullName evidence="7">DDE transposase</fullName>
    </submittedName>
</protein>
<feature type="domain" description="DUF4158" evidence="6">
    <location>
        <begin position="5"/>
        <end position="170"/>
    </location>
</feature>
<feature type="domain" description="Tn3 transposase DDE" evidence="5">
    <location>
        <begin position="587"/>
        <end position="976"/>
    </location>
</feature>
<dbReference type="EMBL" id="NUHO01000098">
    <property type="protein sequence ID" value="PGM89976.1"/>
    <property type="molecule type" value="Genomic_DNA"/>
</dbReference>
<keyword evidence="3" id="KW-0238">DNA-binding</keyword>
<dbReference type="GO" id="GO:0006313">
    <property type="term" value="P:DNA transposition"/>
    <property type="evidence" value="ECO:0007669"/>
    <property type="project" value="InterPro"/>
</dbReference>